<protein>
    <submittedName>
        <fullName evidence="3">Uncharacterized protein</fullName>
    </submittedName>
</protein>
<keyword evidence="4" id="KW-1185">Reference proteome</keyword>
<organism evidence="3 4">
    <name type="scientific">Parabacteroides faecalis</name>
    <dbReference type="NCBI Taxonomy" id="2924040"/>
    <lineage>
        <taxon>Bacteria</taxon>
        <taxon>Pseudomonadati</taxon>
        <taxon>Bacteroidota</taxon>
        <taxon>Bacteroidia</taxon>
        <taxon>Bacteroidales</taxon>
        <taxon>Tannerellaceae</taxon>
        <taxon>Parabacteroides</taxon>
    </lineage>
</organism>
<gene>
    <name evidence="3" type="ORF">MUN53_18205</name>
</gene>
<keyword evidence="1" id="KW-0472">Membrane</keyword>
<comment type="caution">
    <text evidence="3">The sequence shown here is derived from an EMBL/GenBank/DDBJ whole genome shotgun (WGS) entry which is preliminary data.</text>
</comment>
<dbReference type="RefSeq" id="WP_243326835.1">
    <property type="nucleotide sequence ID" value="NZ_JAKZMM010000099.1"/>
</dbReference>
<evidence type="ECO:0000256" key="2">
    <source>
        <dbReference type="SAM" id="SignalP"/>
    </source>
</evidence>
<feature type="transmembrane region" description="Helical" evidence="1">
    <location>
        <begin position="30"/>
        <end position="52"/>
    </location>
</feature>
<evidence type="ECO:0000313" key="4">
    <source>
        <dbReference type="Proteomes" id="UP001165444"/>
    </source>
</evidence>
<accession>A0ABT0C676</accession>
<feature type="transmembrane region" description="Helical" evidence="1">
    <location>
        <begin position="94"/>
        <end position="116"/>
    </location>
</feature>
<feature type="transmembrane region" description="Helical" evidence="1">
    <location>
        <begin position="64"/>
        <end position="82"/>
    </location>
</feature>
<feature type="chain" id="PRO_5046428252" evidence="2">
    <location>
        <begin position="21"/>
        <end position="133"/>
    </location>
</feature>
<keyword evidence="2" id="KW-0732">Signal</keyword>
<dbReference type="EMBL" id="JAKZMM010000099">
    <property type="protein sequence ID" value="MCJ2382509.1"/>
    <property type="molecule type" value="Genomic_DNA"/>
</dbReference>
<proteinExistence type="predicted"/>
<dbReference type="Proteomes" id="UP001165444">
    <property type="component" value="Unassembled WGS sequence"/>
</dbReference>
<evidence type="ECO:0000313" key="3">
    <source>
        <dbReference type="EMBL" id="MCJ2382509.1"/>
    </source>
</evidence>
<name>A0ABT0C676_9BACT</name>
<keyword evidence="1" id="KW-0812">Transmembrane</keyword>
<evidence type="ECO:0000256" key="1">
    <source>
        <dbReference type="SAM" id="Phobius"/>
    </source>
</evidence>
<keyword evidence="1" id="KW-1133">Transmembrane helix</keyword>
<reference evidence="3 4" key="1">
    <citation type="submission" date="2022-03" db="EMBL/GenBank/DDBJ databases">
        <title>Parabacteroides sp. nov. isolated from swine feces.</title>
        <authorList>
            <person name="Bak J.E."/>
        </authorList>
    </citation>
    <scope>NUCLEOTIDE SEQUENCE [LARGE SCALE GENOMIC DNA]</scope>
    <source>
        <strain evidence="3 4">AGMB00274</strain>
    </source>
</reference>
<feature type="signal peptide" evidence="2">
    <location>
        <begin position="1"/>
        <end position="20"/>
    </location>
</feature>
<sequence>MKKIVLVMSMLLLFVCGVFAQTEVSNEGTQIILDLSTFTGIVTVISSVVTQIFKLIPAIDGSKIAKIGISVGVGIIVCMLAWVLKISEPLAGLIWWQTLIYGVAAGLSGCGFYDLVKVVWELFKPKDEVIHLD</sequence>